<sequence length="195" mass="21955">MRAYSSRFYDRYFVGVEGDVDFYVGQFHSGHGAILEVGCGSGRITLPLARAGAEVVGLDIDDDLLSLARAKLAQEDRATQGRVVFVEADMTDFDIGRQFAQIHIPYRTFQHLLTPIDQINALECLADHLEEGGLLVFDTFDPLAEFVDDGFNAPLRRDTDFIDGQTGHQIVVWYSRDADPDEQIFEQEMVFEEVD</sequence>
<dbReference type="Gene3D" id="3.40.50.150">
    <property type="entry name" value="Vaccinia Virus protein VP39"/>
    <property type="match status" value="1"/>
</dbReference>
<gene>
    <name evidence="4" type="ORF">METZ01_LOCUS471134</name>
</gene>
<dbReference type="GO" id="GO:0032259">
    <property type="term" value="P:methylation"/>
    <property type="evidence" value="ECO:0007669"/>
    <property type="project" value="UniProtKB-KW"/>
</dbReference>
<dbReference type="SUPFAM" id="SSF53335">
    <property type="entry name" value="S-adenosyl-L-methionine-dependent methyltransferases"/>
    <property type="match status" value="1"/>
</dbReference>
<accession>A0A383BER5</accession>
<keyword evidence="2" id="KW-0808">Transferase</keyword>
<feature type="non-terminal residue" evidence="4">
    <location>
        <position position="195"/>
    </location>
</feature>
<dbReference type="EMBL" id="UINC01199720">
    <property type="protein sequence ID" value="SVE18280.1"/>
    <property type="molecule type" value="Genomic_DNA"/>
</dbReference>
<evidence type="ECO:0000259" key="3">
    <source>
        <dbReference type="Pfam" id="PF13649"/>
    </source>
</evidence>
<dbReference type="InterPro" id="IPR029063">
    <property type="entry name" value="SAM-dependent_MTases_sf"/>
</dbReference>
<proteinExistence type="predicted"/>
<reference evidence="4" key="1">
    <citation type="submission" date="2018-05" db="EMBL/GenBank/DDBJ databases">
        <authorList>
            <person name="Lanie J.A."/>
            <person name="Ng W.-L."/>
            <person name="Kazmierczak K.M."/>
            <person name="Andrzejewski T.M."/>
            <person name="Davidsen T.M."/>
            <person name="Wayne K.J."/>
            <person name="Tettelin H."/>
            <person name="Glass J.I."/>
            <person name="Rusch D."/>
            <person name="Podicherti R."/>
            <person name="Tsui H.-C.T."/>
            <person name="Winkler M.E."/>
        </authorList>
    </citation>
    <scope>NUCLEOTIDE SEQUENCE</scope>
</reference>
<evidence type="ECO:0000256" key="1">
    <source>
        <dbReference type="ARBA" id="ARBA00022603"/>
    </source>
</evidence>
<evidence type="ECO:0000256" key="2">
    <source>
        <dbReference type="ARBA" id="ARBA00022679"/>
    </source>
</evidence>
<dbReference type="CDD" id="cd02440">
    <property type="entry name" value="AdoMet_MTases"/>
    <property type="match status" value="1"/>
</dbReference>
<organism evidence="4">
    <name type="scientific">marine metagenome</name>
    <dbReference type="NCBI Taxonomy" id="408172"/>
    <lineage>
        <taxon>unclassified sequences</taxon>
        <taxon>metagenomes</taxon>
        <taxon>ecological metagenomes</taxon>
    </lineage>
</organism>
<name>A0A383BER5_9ZZZZ</name>
<protein>
    <recommendedName>
        <fullName evidence="3">Methyltransferase domain-containing protein</fullName>
    </recommendedName>
</protein>
<feature type="domain" description="Methyltransferase" evidence="3">
    <location>
        <begin position="34"/>
        <end position="133"/>
    </location>
</feature>
<dbReference type="GO" id="GO:0008168">
    <property type="term" value="F:methyltransferase activity"/>
    <property type="evidence" value="ECO:0007669"/>
    <property type="project" value="UniProtKB-KW"/>
</dbReference>
<dbReference type="InterPro" id="IPR041698">
    <property type="entry name" value="Methyltransf_25"/>
</dbReference>
<dbReference type="Pfam" id="PF13649">
    <property type="entry name" value="Methyltransf_25"/>
    <property type="match status" value="1"/>
</dbReference>
<dbReference type="PANTHER" id="PTHR43861:SF1">
    <property type="entry name" value="TRANS-ACONITATE 2-METHYLTRANSFERASE"/>
    <property type="match status" value="1"/>
</dbReference>
<evidence type="ECO:0000313" key="4">
    <source>
        <dbReference type="EMBL" id="SVE18280.1"/>
    </source>
</evidence>
<dbReference type="AlphaFoldDB" id="A0A383BER5"/>
<dbReference type="PANTHER" id="PTHR43861">
    <property type="entry name" value="TRANS-ACONITATE 2-METHYLTRANSFERASE-RELATED"/>
    <property type="match status" value="1"/>
</dbReference>
<keyword evidence="1" id="KW-0489">Methyltransferase</keyword>